<keyword evidence="1" id="KW-0732">Signal</keyword>
<evidence type="ECO:0000256" key="2">
    <source>
        <dbReference type="SAM" id="Phobius"/>
    </source>
</evidence>
<reference evidence="4 5" key="1">
    <citation type="submission" date="2018-06" db="EMBL/GenBank/DDBJ databases">
        <title>Genomic Encyclopedia of Archaeal and Bacterial Type Strains, Phase II (KMG-II): from individual species to whole genera.</title>
        <authorList>
            <person name="Goeker M."/>
        </authorList>
    </citation>
    <scope>NUCLEOTIDE SEQUENCE [LARGE SCALE GENOMIC DNA]</scope>
    <source>
        <strain evidence="4 5">DSM 6779</strain>
    </source>
</reference>
<dbReference type="InterPro" id="IPR011055">
    <property type="entry name" value="Dup_hybrid_motif"/>
</dbReference>
<dbReference type="PANTHER" id="PTHR21666:SF289">
    <property type="entry name" value="L-ALA--D-GLU ENDOPEPTIDASE"/>
    <property type="match status" value="1"/>
</dbReference>
<accession>A0A2W7NBB7</accession>
<feature type="domain" description="M23ase beta-sheet core" evidence="3">
    <location>
        <begin position="179"/>
        <end position="274"/>
    </location>
</feature>
<proteinExistence type="predicted"/>
<evidence type="ECO:0000313" key="5">
    <source>
        <dbReference type="Proteomes" id="UP000249239"/>
    </source>
</evidence>
<dbReference type="AlphaFoldDB" id="A0A2W7NBB7"/>
<dbReference type="InterPro" id="IPR016047">
    <property type="entry name" value="M23ase_b-sheet_dom"/>
</dbReference>
<comment type="caution">
    <text evidence="4">The sequence shown here is derived from an EMBL/GenBank/DDBJ whole genome shotgun (WGS) entry which is preliminary data.</text>
</comment>
<evidence type="ECO:0000256" key="1">
    <source>
        <dbReference type="ARBA" id="ARBA00022729"/>
    </source>
</evidence>
<evidence type="ECO:0000259" key="3">
    <source>
        <dbReference type="Pfam" id="PF01551"/>
    </source>
</evidence>
<keyword evidence="2" id="KW-0812">Transmembrane</keyword>
<dbReference type="InterPro" id="IPR050570">
    <property type="entry name" value="Cell_wall_metabolism_enzyme"/>
</dbReference>
<dbReference type="Pfam" id="PF01551">
    <property type="entry name" value="Peptidase_M23"/>
    <property type="match status" value="1"/>
</dbReference>
<dbReference type="CDD" id="cd12797">
    <property type="entry name" value="M23_peptidase"/>
    <property type="match status" value="1"/>
</dbReference>
<keyword evidence="2" id="KW-0472">Membrane</keyword>
<keyword evidence="5" id="KW-1185">Reference proteome</keyword>
<gene>
    <name evidence="4" type="ORF">LX69_03421</name>
</gene>
<dbReference type="Gene3D" id="2.70.70.10">
    <property type="entry name" value="Glucose Permease (Domain IIA)"/>
    <property type="match status" value="1"/>
</dbReference>
<name>A0A2W7NBB7_9BACT</name>
<evidence type="ECO:0000313" key="4">
    <source>
        <dbReference type="EMBL" id="PZX10306.1"/>
    </source>
</evidence>
<dbReference type="GO" id="GO:0004222">
    <property type="term" value="F:metalloendopeptidase activity"/>
    <property type="evidence" value="ECO:0007669"/>
    <property type="project" value="TreeGrafter"/>
</dbReference>
<dbReference type="PANTHER" id="PTHR21666">
    <property type="entry name" value="PEPTIDASE-RELATED"/>
    <property type="match status" value="1"/>
</dbReference>
<dbReference type="SUPFAM" id="SSF51261">
    <property type="entry name" value="Duplicated hybrid motif"/>
    <property type="match status" value="1"/>
</dbReference>
<dbReference type="EMBL" id="QKZK01000056">
    <property type="protein sequence ID" value="PZX10306.1"/>
    <property type="molecule type" value="Genomic_DNA"/>
</dbReference>
<organism evidence="4 5">
    <name type="scientific">Breznakibacter xylanolyticus</name>
    <dbReference type="NCBI Taxonomy" id="990"/>
    <lineage>
        <taxon>Bacteria</taxon>
        <taxon>Pseudomonadati</taxon>
        <taxon>Bacteroidota</taxon>
        <taxon>Bacteroidia</taxon>
        <taxon>Marinilabiliales</taxon>
        <taxon>Marinilabiliaceae</taxon>
        <taxon>Breznakibacter</taxon>
    </lineage>
</organism>
<sequence>MQRLRFKYKLVFLNEQTYEEVFMLRMSRLNVFTYLISASMAIIFLVTIIIAFTPLREYIPGYPTGAERRLMIRNTQRLDSLVMEVNKRDNLLKNIRTILSGNVINDRDTSSSVGISQSSKDIHFSKSAEDSIFRAQIEEEEKYNLGIAKHAPAPLQLEHTFFHCPLKGMITNGFGDSHDHYGVDIVATPGSRVAAVLDGTVVFTGWTIETGYVIQIQHDNNLISFYKHNSKLLKNTGNTVKAGEAIAHVGNSGEQTTGPHLHFELWSKGSPINPEDYISFK</sequence>
<protein>
    <submittedName>
        <fullName evidence="4">Peptidase M23-like protein</fullName>
    </submittedName>
</protein>
<keyword evidence="2" id="KW-1133">Transmembrane helix</keyword>
<dbReference type="Proteomes" id="UP000249239">
    <property type="component" value="Unassembled WGS sequence"/>
</dbReference>
<feature type="transmembrane region" description="Helical" evidence="2">
    <location>
        <begin position="31"/>
        <end position="52"/>
    </location>
</feature>